<dbReference type="EMBL" id="BAAASE010000003">
    <property type="protein sequence ID" value="GAA2395874.1"/>
    <property type="molecule type" value="Genomic_DNA"/>
</dbReference>
<protein>
    <submittedName>
        <fullName evidence="1">Uncharacterized protein</fullName>
    </submittedName>
</protein>
<sequence length="191" mass="20783">MTDASGAFAVAALSLAVSTVSLSWQVVSHFLSGARVRCELSIAIHDDGDPVPSIVSEVVDRTTTDLQRIQGAEFESYVHDAFSVVVRNTGRGPVSVRVPCISDRRRSYWGGAPSRVRAVDFTMQGSVCRLEPGEAKTWLLPMWQIIDTIRASRPGEPLTCRAAVLLGTGRWVKGSRANSWQVPAGMTSLRR</sequence>
<evidence type="ECO:0000313" key="1">
    <source>
        <dbReference type="EMBL" id="GAA2395874.1"/>
    </source>
</evidence>
<dbReference type="Proteomes" id="UP001499986">
    <property type="component" value="Unassembled WGS sequence"/>
</dbReference>
<comment type="caution">
    <text evidence="1">The sequence shown here is derived from an EMBL/GenBank/DDBJ whole genome shotgun (WGS) entry which is preliminary data.</text>
</comment>
<name>A0ABN3I7K3_9ACTN</name>
<reference evidence="1 2" key="1">
    <citation type="journal article" date="2019" name="Int. J. Syst. Evol. Microbiol.">
        <title>The Global Catalogue of Microorganisms (GCM) 10K type strain sequencing project: providing services to taxonomists for standard genome sequencing and annotation.</title>
        <authorList>
            <consortium name="The Broad Institute Genomics Platform"/>
            <consortium name="The Broad Institute Genome Sequencing Center for Infectious Disease"/>
            <person name="Wu L."/>
            <person name="Ma J."/>
        </authorList>
    </citation>
    <scope>NUCLEOTIDE SEQUENCE [LARGE SCALE GENOMIC DNA]</scope>
    <source>
        <strain evidence="1 2">JCM 4358</strain>
    </source>
</reference>
<organism evidence="1 2">
    <name type="scientific">Streptomyces coeruleofuscus</name>
    <dbReference type="NCBI Taxonomy" id="66879"/>
    <lineage>
        <taxon>Bacteria</taxon>
        <taxon>Bacillati</taxon>
        <taxon>Actinomycetota</taxon>
        <taxon>Actinomycetes</taxon>
        <taxon>Kitasatosporales</taxon>
        <taxon>Streptomycetaceae</taxon>
        <taxon>Streptomyces</taxon>
    </lineage>
</organism>
<accession>A0ABN3I7K3</accession>
<keyword evidence="2" id="KW-1185">Reference proteome</keyword>
<gene>
    <name evidence="1" type="ORF">GCM10010255_28940</name>
</gene>
<evidence type="ECO:0000313" key="2">
    <source>
        <dbReference type="Proteomes" id="UP001499986"/>
    </source>
</evidence>
<proteinExistence type="predicted"/>